<evidence type="ECO:0000313" key="1">
    <source>
        <dbReference type="EMBL" id="CAF3439401.1"/>
    </source>
</evidence>
<dbReference type="AlphaFoldDB" id="A0A818D9H5"/>
<proteinExistence type="predicted"/>
<protein>
    <submittedName>
        <fullName evidence="1">Uncharacterized protein</fullName>
    </submittedName>
</protein>
<dbReference type="PANTHER" id="PTHR46601">
    <property type="entry name" value="ULP_PROTEASE DOMAIN-CONTAINING PROTEIN"/>
    <property type="match status" value="1"/>
</dbReference>
<comment type="caution">
    <text evidence="1">The sequence shown here is derived from an EMBL/GenBank/DDBJ whole genome shotgun (WGS) entry which is preliminary data.</text>
</comment>
<reference evidence="1" key="1">
    <citation type="submission" date="2021-02" db="EMBL/GenBank/DDBJ databases">
        <authorList>
            <person name="Nowell W R."/>
        </authorList>
    </citation>
    <scope>NUCLEOTIDE SEQUENCE</scope>
</reference>
<dbReference type="Proteomes" id="UP000663865">
    <property type="component" value="Unassembled WGS sequence"/>
</dbReference>
<sequence length="212" mass="24783">MIKKNGFEFVANLGTLLSFVECLFFFQCSDYLERDVEFVHSVQRVIVEYIQSVYPGVKKLNYVSDGAPQHFKNNKNIFNLTYHYTDFGLPASWTFCATAHGKSAVDGIGAAFKHRANRHTLCSNSSSVILTPEDLYKFARHNNEINVFYMNRTHIKHNCERYDLHDRWKQYRVEEWIKQIRSQHQFDPIGIKKVECRRTSCSGNIETNEVNN</sequence>
<gene>
    <name evidence="1" type="ORF">KIK155_LOCUS11508</name>
</gene>
<organism evidence="1 2">
    <name type="scientific">Rotaria socialis</name>
    <dbReference type="NCBI Taxonomy" id="392032"/>
    <lineage>
        <taxon>Eukaryota</taxon>
        <taxon>Metazoa</taxon>
        <taxon>Spiralia</taxon>
        <taxon>Gnathifera</taxon>
        <taxon>Rotifera</taxon>
        <taxon>Eurotatoria</taxon>
        <taxon>Bdelloidea</taxon>
        <taxon>Philodinida</taxon>
        <taxon>Philodinidae</taxon>
        <taxon>Rotaria</taxon>
    </lineage>
</organism>
<name>A0A818D9H5_9BILA</name>
<accession>A0A818D9H5</accession>
<evidence type="ECO:0000313" key="2">
    <source>
        <dbReference type="Proteomes" id="UP000663865"/>
    </source>
</evidence>
<dbReference type="PANTHER" id="PTHR46601:SF1">
    <property type="entry name" value="ADF-H DOMAIN-CONTAINING PROTEIN"/>
    <property type="match status" value="1"/>
</dbReference>
<dbReference type="EMBL" id="CAJNYV010001835">
    <property type="protein sequence ID" value="CAF3439401.1"/>
    <property type="molecule type" value="Genomic_DNA"/>
</dbReference>